<dbReference type="PRINTS" id="PR00420">
    <property type="entry name" value="RNGMNOXGNASE"/>
</dbReference>
<keyword evidence="9 12" id="KW-0503">Monooxygenase</keyword>
<dbReference type="PANTHER" id="PTHR43876:SF7">
    <property type="entry name" value="UBIQUINONE BIOSYNTHESIS MONOOXYGENASE COQ6, MITOCHONDRIAL"/>
    <property type="match status" value="1"/>
</dbReference>
<proteinExistence type="inferred from homology"/>
<dbReference type="GO" id="GO:0031314">
    <property type="term" value="C:extrinsic component of mitochondrial inner membrane"/>
    <property type="evidence" value="ECO:0007669"/>
    <property type="project" value="UniProtKB-UniRule"/>
</dbReference>
<name>A0A1W0WYA5_HYPEX</name>
<dbReference type="Proteomes" id="UP000192578">
    <property type="component" value="Unassembled WGS sequence"/>
</dbReference>
<evidence type="ECO:0000256" key="7">
    <source>
        <dbReference type="ARBA" id="ARBA00022946"/>
    </source>
</evidence>
<dbReference type="HAMAP" id="MF_03193">
    <property type="entry name" value="COQ6_monooxygenase"/>
    <property type="match status" value="1"/>
</dbReference>
<dbReference type="InterPro" id="IPR000689">
    <property type="entry name" value="UbQ_mOase_COQ6"/>
</dbReference>
<comment type="caution">
    <text evidence="15">The sequence shown here is derived from an EMBL/GenBank/DDBJ whole genome shotgun (WGS) entry which is preliminary data.</text>
</comment>
<evidence type="ECO:0000256" key="13">
    <source>
        <dbReference type="SAM" id="MobiDB-lite"/>
    </source>
</evidence>
<comment type="cofactor">
    <cofactor evidence="1 12">
        <name>FAD</name>
        <dbReference type="ChEBI" id="CHEBI:57692"/>
    </cofactor>
</comment>
<dbReference type="EMBL" id="MTYJ01000032">
    <property type="protein sequence ID" value="OQV20177.1"/>
    <property type="molecule type" value="Genomic_DNA"/>
</dbReference>
<comment type="subunit">
    <text evidence="12">Component of a multi-subunit COQ enzyme complex.</text>
</comment>
<comment type="pathway">
    <text evidence="12">Cofactor biosynthesis; ubiquinone biosynthesis.</text>
</comment>
<dbReference type="FunFam" id="3.50.50.60:FF:000086">
    <property type="entry name" value="Ubiquinone biosynthesis monooxygenase COQ6, mitochondrial"/>
    <property type="match status" value="1"/>
</dbReference>
<dbReference type="EC" id="1.14.15.45" evidence="12"/>
<dbReference type="GO" id="GO:0120538">
    <property type="term" value="F:2-methoxy-6-polyprenolphenol 4-hydroxylase activity"/>
    <property type="evidence" value="ECO:0007669"/>
    <property type="project" value="UniProtKB-EC"/>
</dbReference>
<dbReference type="EC" id="1.14.15.46" evidence="12"/>
<dbReference type="AlphaFoldDB" id="A0A1W0WYA5"/>
<evidence type="ECO:0000256" key="8">
    <source>
        <dbReference type="ARBA" id="ARBA00023002"/>
    </source>
</evidence>
<dbReference type="InterPro" id="IPR010971">
    <property type="entry name" value="UbiH/COQ6"/>
</dbReference>
<keyword evidence="5 12" id="KW-0999">Mitochondrion inner membrane</keyword>
<evidence type="ECO:0000256" key="12">
    <source>
        <dbReference type="HAMAP-Rule" id="MF_03193"/>
    </source>
</evidence>
<protein>
    <recommendedName>
        <fullName evidence="12">Ubiquinone biosynthesis monooxygenase COQ6, mitochondrial</fullName>
        <ecNumber evidence="12">1.14.15.45</ecNumber>
    </recommendedName>
    <alternativeName>
        <fullName evidence="12">2-methoxy-6-polyprenolphenol 4-hydroxylase</fullName>
        <ecNumber evidence="12">1.14.15.46</ecNumber>
    </alternativeName>
</protein>
<keyword evidence="8 12" id="KW-0560">Oxidoreductase</keyword>
<dbReference type="UniPathway" id="UPA00232"/>
<dbReference type="PANTHER" id="PTHR43876">
    <property type="entry name" value="UBIQUINONE BIOSYNTHESIS MONOOXYGENASE COQ6, MITOCHONDRIAL"/>
    <property type="match status" value="1"/>
</dbReference>
<organism evidence="15 16">
    <name type="scientific">Hypsibius exemplaris</name>
    <name type="common">Freshwater tardigrade</name>
    <dbReference type="NCBI Taxonomy" id="2072580"/>
    <lineage>
        <taxon>Eukaryota</taxon>
        <taxon>Metazoa</taxon>
        <taxon>Ecdysozoa</taxon>
        <taxon>Tardigrada</taxon>
        <taxon>Eutardigrada</taxon>
        <taxon>Parachela</taxon>
        <taxon>Hypsibioidea</taxon>
        <taxon>Hypsibiidae</taxon>
        <taxon>Hypsibius</taxon>
    </lineage>
</organism>
<dbReference type="GO" id="GO:0106364">
    <property type="term" value="F:4-hydroxy-3-all-trans-polyprenylbenzoate oxygenase activity"/>
    <property type="evidence" value="ECO:0007669"/>
    <property type="project" value="UniProtKB-EC"/>
</dbReference>
<evidence type="ECO:0000256" key="4">
    <source>
        <dbReference type="ARBA" id="ARBA00022688"/>
    </source>
</evidence>
<evidence type="ECO:0000256" key="3">
    <source>
        <dbReference type="ARBA" id="ARBA00022630"/>
    </source>
</evidence>
<keyword evidence="16" id="KW-1185">Reference proteome</keyword>
<comment type="function">
    <text evidence="12">FAD-dependent monooxygenase required for two non-consecutive steps during ubiquinone biosynthesis. Required for the C5-ring hydroxylation during ubiquinone biosynthesis by catalyzing the hydroxylation of 4-hydroxy-3-(all-trans-polyprenyl)benzoic acid to 3,4-dihydroxy-5-(all-trans-polyprenyl)benzoic acid. Also acts downstream of coq4, for the C1-hydroxylation during ubiquinone biosynthesis by catalyzing the hydroxylation of 2-methoxy-6-(all-trans-polyprenyl)phenol to 2-methoxy-6-(all-trans-polyprenyl)benzene-1,4-diol. The electrons required for the hydroxylation reaction are funneled indirectly to coq6 from NADPH via a ferredoxin/ferredoxin reductase system.</text>
</comment>
<dbReference type="InterPro" id="IPR002938">
    <property type="entry name" value="FAD-bd"/>
</dbReference>
<gene>
    <name evidence="15" type="ORF">BV898_05735</name>
</gene>
<evidence type="ECO:0000259" key="14">
    <source>
        <dbReference type="Pfam" id="PF01494"/>
    </source>
</evidence>
<evidence type="ECO:0000256" key="10">
    <source>
        <dbReference type="ARBA" id="ARBA00023128"/>
    </source>
</evidence>
<keyword evidence="3 12" id="KW-0285">Flavoprotein</keyword>
<feature type="region of interest" description="Disordered" evidence="13">
    <location>
        <begin position="168"/>
        <end position="191"/>
    </location>
</feature>
<evidence type="ECO:0000256" key="1">
    <source>
        <dbReference type="ARBA" id="ARBA00001974"/>
    </source>
</evidence>
<feature type="domain" description="FAD-binding" evidence="14">
    <location>
        <begin position="346"/>
        <end position="402"/>
    </location>
</feature>
<feature type="domain" description="FAD-binding" evidence="14">
    <location>
        <begin position="175"/>
        <end position="301"/>
    </location>
</feature>
<dbReference type="SUPFAM" id="SSF51905">
    <property type="entry name" value="FAD/NAD(P)-binding domain"/>
    <property type="match status" value="1"/>
</dbReference>
<dbReference type="Gene3D" id="3.50.50.60">
    <property type="entry name" value="FAD/NAD(P)-binding domain"/>
    <property type="match status" value="2"/>
</dbReference>
<dbReference type="NCBIfam" id="TIGR01988">
    <property type="entry name" value="Ubi-OHases"/>
    <property type="match status" value="1"/>
</dbReference>
<dbReference type="InterPro" id="IPR036188">
    <property type="entry name" value="FAD/NAD-bd_sf"/>
</dbReference>
<dbReference type="InterPro" id="IPR051205">
    <property type="entry name" value="UbiH/COQ6_monooxygenase"/>
</dbReference>
<dbReference type="FunFam" id="3.50.50.60:FF:000021">
    <property type="entry name" value="Ubiquinone biosynthesis monooxygenase COQ6"/>
    <property type="match status" value="1"/>
</dbReference>
<keyword evidence="4 12" id="KW-0831">Ubiquinone biosynthesis</keyword>
<keyword evidence="10 12" id="KW-0496">Mitochondrion</keyword>
<dbReference type="OrthoDB" id="683240at2759"/>
<evidence type="ECO:0000313" key="15">
    <source>
        <dbReference type="EMBL" id="OQV20177.1"/>
    </source>
</evidence>
<comment type="catalytic activity">
    <reaction evidence="12">
        <text>a 4-hydroxy-3-(all-trans-polyprenyl)benzoate + 2 reduced [2Fe-2S]-[ferredoxin] + O2 + 2 H(+) = a 3,4-dihydroxy-5-(all-trans-polyprenyl)benzoate + 2 oxidized [2Fe-2S]-[ferredoxin] + H2O</text>
        <dbReference type="Rhea" id="RHEA:81195"/>
        <dbReference type="Rhea" id="RHEA-COMP:9514"/>
        <dbReference type="Rhea" id="RHEA-COMP:10000"/>
        <dbReference type="Rhea" id="RHEA-COMP:10001"/>
        <dbReference type="Rhea" id="RHEA-COMP:10930"/>
        <dbReference type="ChEBI" id="CHEBI:15377"/>
        <dbReference type="ChEBI" id="CHEBI:15378"/>
        <dbReference type="ChEBI" id="CHEBI:15379"/>
        <dbReference type="ChEBI" id="CHEBI:33737"/>
        <dbReference type="ChEBI" id="CHEBI:33738"/>
        <dbReference type="ChEBI" id="CHEBI:64694"/>
        <dbReference type="ChEBI" id="CHEBI:78396"/>
        <dbReference type="EC" id="1.14.15.45"/>
    </reaction>
</comment>
<evidence type="ECO:0000313" key="16">
    <source>
        <dbReference type="Proteomes" id="UP000192578"/>
    </source>
</evidence>
<keyword evidence="7" id="KW-0809">Transit peptide</keyword>
<accession>A0A1W0WYA5</accession>
<evidence type="ECO:0000256" key="5">
    <source>
        <dbReference type="ARBA" id="ARBA00022792"/>
    </source>
</evidence>
<evidence type="ECO:0000256" key="6">
    <source>
        <dbReference type="ARBA" id="ARBA00022827"/>
    </source>
</evidence>
<evidence type="ECO:0000256" key="2">
    <source>
        <dbReference type="ARBA" id="ARBA00005349"/>
    </source>
</evidence>
<comment type="catalytic activity">
    <reaction evidence="12">
        <text>a 2-methoxy-6-(all-trans-polyprenyl)phenol + 2 reduced [2Fe-2S]-[ferredoxin] + O2 + 2 H(+) = a 2-methoxy-6-(all-trans-polyprenyl)benzene-1,4-diol + 2 oxidized [2Fe-2S]-[ferredoxin] + H2O</text>
        <dbReference type="Rhea" id="RHEA:81183"/>
        <dbReference type="Rhea" id="RHEA-COMP:9551"/>
        <dbReference type="Rhea" id="RHEA-COMP:10000"/>
        <dbReference type="Rhea" id="RHEA-COMP:10001"/>
        <dbReference type="Rhea" id="RHEA-COMP:10858"/>
        <dbReference type="ChEBI" id="CHEBI:15377"/>
        <dbReference type="ChEBI" id="CHEBI:15378"/>
        <dbReference type="ChEBI" id="CHEBI:15379"/>
        <dbReference type="ChEBI" id="CHEBI:33737"/>
        <dbReference type="ChEBI" id="CHEBI:33738"/>
        <dbReference type="ChEBI" id="CHEBI:62731"/>
        <dbReference type="ChEBI" id="CHEBI:84166"/>
        <dbReference type="EC" id="1.14.15.46"/>
    </reaction>
</comment>
<evidence type="ECO:0000256" key="11">
    <source>
        <dbReference type="ARBA" id="ARBA00023136"/>
    </source>
</evidence>
<keyword evidence="15" id="KW-0830">Ubiquinone</keyword>
<dbReference type="GO" id="GO:0071949">
    <property type="term" value="F:FAD binding"/>
    <property type="evidence" value="ECO:0007669"/>
    <property type="project" value="InterPro"/>
</dbReference>
<comment type="subcellular location">
    <subcellularLocation>
        <location evidence="12">Mitochondrion inner membrane</location>
        <topology evidence="12">Peripheral membrane protein</topology>
        <orientation evidence="12">Matrix side</orientation>
    </subcellularLocation>
</comment>
<dbReference type="GO" id="GO:0016712">
    <property type="term" value="F:oxidoreductase activity, acting on paired donors, with incorporation or reduction of molecular oxygen, reduced flavin or flavoprotein as one donor, and incorporation of one atom of oxygen"/>
    <property type="evidence" value="ECO:0007669"/>
    <property type="project" value="UniProtKB-UniRule"/>
</dbReference>
<keyword evidence="11 12" id="KW-0472">Membrane</keyword>
<keyword evidence="6 12" id="KW-0274">FAD</keyword>
<reference evidence="16" key="1">
    <citation type="submission" date="2017-01" db="EMBL/GenBank/DDBJ databases">
        <title>Comparative genomics of anhydrobiosis in the tardigrade Hypsibius dujardini.</title>
        <authorList>
            <person name="Yoshida Y."/>
            <person name="Koutsovoulos G."/>
            <person name="Laetsch D."/>
            <person name="Stevens L."/>
            <person name="Kumar S."/>
            <person name="Horikawa D."/>
            <person name="Ishino K."/>
            <person name="Komine S."/>
            <person name="Tomita M."/>
            <person name="Blaxter M."/>
            <person name="Arakawa K."/>
        </authorList>
    </citation>
    <scope>NUCLEOTIDE SEQUENCE [LARGE SCALE GENOMIC DNA]</scope>
    <source>
        <strain evidence="16">Z151</strain>
    </source>
</reference>
<comment type="similarity">
    <text evidence="2 12">Belongs to the UbiH/COQ6 family.</text>
</comment>
<dbReference type="Pfam" id="PF01494">
    <property type="entry name" value="FAD_binding_3"/>
    <property type="match status" value="2"/>
</dbReference>
<evidence type="ECO:0000256" key="9">
    <source>
        <dbReference type="ARBA" id="ARBA00023033"/>
    </source>
</evidence>
<sequence length="472" mass="52104">MQSLWGMQTFRRRLSSNTTKVLRKSYDIVIAGGGLVGSCAACAIASDPLLQSLRVLVIEPREPKIWKASPERFSNRVYSVAPGTRKLLEELSAWKTVEALRYRPVRRLQVWESASEAAISFQQPRLDEYVSYVVEDEVLASAVWTRLGELSSQVDVVHNLSAKTYDLPSRRNDMHKKEAGSASRDDSGREDRVKIVLSDGTQLETSLLIGADGPSSAVRQAMGVQYLNWSYDQKGIVASLQLSEAQDNSVAWQRFTSLGPIALLPLDEKRSSLVWSTNTEDATRLLALSDEEFLDALNQALWEEQDKKQLAGRALEYLDRFIGKFGQRPANFQQIPPTLTAVDKGSRAAFPLALGHATRYVVPHVALIGDAAHRIHPLAGLGVNLGFEDVTALRAALRKTVACGAELGSLPHLLQYETQAQRTVVPVMAAVDSLHRLYSTQWTPAVVLRSLGLNLVNACEPLKGRIMQHASL</sequence>